<accession>A0AAV8ZA72</accession>
<dbReference type="AlphaFoldDB" id="A0AAV8ZA72"/>
<dbReference type="EMBL" id="JAPWTK010000008">
    <property type="protein sequence ID" value="KAJ8960501.1"/>
    <property type="molecule type" value="Genomic_DNA"/>
</dbReference>
<organism evidence="2 3">
    <name type="scientific">Aromia moschata</name>
    <dbReference type="NCBI Taxonomy" id="1265417"/>
    <lineage>
        <taxon>Eukaryota</taxon>
        <taxon>Metazoa</taxon>
        <taxon>Ecdysozoa</taxon>
        <taxon>Arthropoda</taxon>
        <taxon>Hexapoda</taxon>
        <taxon>Insecta</taxon>
        <taxon>Pterygota</taxon>
        <taxon>Neoptera</taxon>
        <taxon>Endopterygota</taxon>
        <taxon>Coleoptera</taxon>
        <taxon>Polyphaga</taxon>
        <taxon>Cucujiformia</taxon>
        <taxon>Chrysomeloidea</taxon>
        <taxon>Cerambycidae</taxon>
        <taxon>Cerambycinae</taxon>
        <taxon>Callichromatini</taxon>
        <taxon>Aromia</taxon>
    </lineage>
</organism>
<dbReference type="Proteomes" id="UP001162162">
    <property type="component" value="Unassembled WGS sequence"/>
</dbReference>
<sequence length="70" mass="7789">MIRNQSAEGVAWSTRTRMFPKPNAGARGLNGRGRSASCELSKALPRPPERQSRANCKQLKHEASNFHGKR</sequence>
<evidence type="ECO:0000313" key="3">
    <source>
        <dbReference type="Proteomes" id="UP001162162"/>
    </source>
</evidence>
<feature type="region of interest" description="Disordered" evidence="1">
    <location>
        <begin position="18"/>
        <end position="70"/>
    </location>
</feature>
<evidence type="ECO:0000313" key="2">
    <source>
        <dbReference type="EMBL" id="KAJ8960501.1"/>
    </source>
</evidence>
<comment type="caution">
    <text evidence="2">The sequence shown here is derived from an EMBL/GenBank/DDBJ whole genome shotgun (WGS) entry which is preliminary data.</text>
</comment>
<protein>
    <submittedName>
        <fullName evidence="2">Uncharacterized protein</fullName>
    </submittedName>
</protein>
<gene>
    <name evidence="2" type="ORF">NQ318_013785</name>
</gene>
<name>A0AAV8ZA72_9CUCU</name>
<proteinExistence type="predicted"/>
<feature type="compositionally biased region" description="Low complexity" evidence="1">
    <location>
        <begin position="23"/>
        <end position="37"/>
    </location>
</feature>
<keyword evidence="3" id="KW-1185">Reference proteome</keyword>
<evidence type="ECO:0000256" key="1">
    <source>
        <dbReference type="SAM" id="MobiDB-lite"/>
    </source>
</evidence>
<reference evidence="2" key="1">
    <citation type="journal article" date="2023" name="Insect Mol. Biol.">
        <title>Genome sequencing provides insights into the evolution of gene families encoding plant cell wall-degrading enzymes in longhorned beetles.</title>
        <authorList>
            <person name="Shin N.R."/>
            <person name="Okamura Y."/>
            <person name="Kirsch R."/>
            <person name="Pauchet Y."/>
        </authorList>
    </citation>
    <scope>NUCLEOTIDE SEQUENCE</scope>
    <source>
        <strain evidence="2">AMC_N1</strain>
    </source>
</reference>